<feature type="domain" description="MBG" evidence="1">
    <location>
        <begin position="323"/>
        <end position="392"/>
    </location>
</feature>
<proteinExistence type="predicted"/>
<dbReference type="AlphaFoldDB" id="N8YPD0"/>
<dbReference type="Pfam" id="PF18676">
    <property type="entry name" value="MBG_2"/>
    <property type="match status" value="9"/>
</dbReference>
<feature type="domain" description="MBG" evidence="1">
    <location>
        <begin position="400"/>
        <end position="469"/>
    </location>
</feature>
<comment type="caution">
    <text evidence="2">The sequence shown here is derived from an EMBL/GenBank/DDBJ whole genome shotgun (WGS) entry which is preliminary data.</text>
</comment>
<feature type="domain" description="MBG" evidence="1">
    <location>
        <begin position="554"/>
        <end position="623"/>
    </location>
</feature>
<feature type="domain" description="MBG" evidence="1">
    <location>
        <begin position="631"/>
        <end position="700"/>
    </location>
</feature>
<dbReference type="Gene3D" id="3.30.160.710">
    <property type="match status" value="7"/>
</dbReference>
<sequence>TFVDGALDIAKAKATVTANSVSTVYNGQNQTASGFSATGLVNGEDSSVLTGVTASVTAKDAASYTNKANGVDKNYDLSFVDGALDIAKAKATVTANSLNTTYNGKNQTASGFSATGLVNGETESVLSGVTASVTAKDAGSYTNKANGVDKNYDLTFVDGALDIAKAKATVTANSVSTVYNGQNQTAVGFTATGLVNGEDSSVLTGVTASVTAKDADSYTNKANGVDKNYDLTFVDGALDIAKAKATVTANSVSTVYNGQNQTATGFSATGLVNGEDSSVLTGVTASVTAKDAGSYTNKASGVDKNYDLTFVDGALDIAKAKATITANSLNTVYNGQNQTVSGFSATGLVNGEDSSVLTGVTASVTAKDAGSYTNKANGVDKNYDLTFVDGALDIAKAKATITANSLNTVYNGKNQTASGFSVTGLVNGETESVLSGVTASVTAKDAGSYSNKANGVDKNYDLTFVDGALDIAKAKATVTANSVSTVYNGKNQTAAGFSATGLVNGEDSSVLSGVTASVTAKDAGSYTNKANGVDKNYDLTFVDGALDIAKAKATVTANSVSTVYNGKNQTASGFSATGLVNGETESVLSGVTASVTAKDAGSYANKVNGVDKNYDLTFVDGALDIAKAKATVTANSLNTTYNGKNQTASGFSATGLVNGEDSSVLTGVTASVTAKDAGSYTNKANGVDKNYDLTFIDGSLNIAKAKATVTANSVSTVYNG</sequence>
<name>N8YPD0_ACIBZ</name>
<evidence type="ECO:0000313" key="3">
    <source>
        <dbReference type="Proteomes" id="UP000013270"/>
    </source>
</evidence>
<dbReference type="HOGENOM" id="CLU_015824_0_0_6"/>
<feature type="non-terminal residue" evidence="2">
    <location>
        <position position="720"/>
    </location>
</feature>
<protein>
    <recommendedName>
        <fullName evidence="1">MBG domain-containing protein</fullName>
    </recommendedName>
</protein>
<feature type="domain" description="MBG" evidence="1">
    <location>
        <begin position="15"/>
        <end position="84"/>
    </location>
</feature>
<dbReference type="EMBL" id="APPK01000044">
    <property type="protein sequence ID" value="ENV21070.1"/>
    <property type="molecule type" value="Genomic_DNA"/>
</dbReference>
<dbReference type="InterPro" id="IPR041286">
    <property type="entry name" value="MBG_2"/>
</dbReference>
<feature type="domain" description="MBG" evidence="1">
    <location>
        <begin position="92"/>
        <end position="161"/>
    </location>
</feature>
<evidence type="ECO:0000259" key="1">
    <source>
        <dbReference type="Pfam" id="PF18676"/>
    </source>
</evidence>
<organism evidence="2 3">
    <name type="scientific">Acinetobacter bereziniae NIPH 3</name>
    <dbReference type="NCBI Taxonomy" id="1217651"/>
    <lineage>
        <taxon>Bacteria</taxon>
        <taxon>Pseudomonadati</taxon>
        <taxon>Pseudomonadota</taxon>
        <taxon>Gammaproteobacteria</taxon>
        <taxon>Moraxellales</taxon>
        <taxon>Moraxellaceae</taxon>
        <taxon>Acinetobacter</taxon>
    </lineage>
</organism>
<feature type="domain" description="MBG" evidence="1">
    <location>
        <begin position="169"/>
        <end position="238"/>
    </location>
</feature>
<feature type="domain" description="MBG" evidence="1">
    <location>
        <begin position="477"/>
        <end position="546"/>
    </location>
</feature>
<evidence type="ECO:0000313" key="2">
    <source>
        <dbReference type="EMBL" id="ENV21070.1"/>
    </source>
</evidence>
<gene>
    <name evidence="2" type="ORF">F963_02939</name>
</gene>
<accession>N8YPD0</accession>
<dbReference type="Proteomes" id="UP000013270">
    <property type="component" value="Unassembled WGS sequence"/>
</dbReference>
<dbReference type="RefSeq" id="WP_004831486.1">
    <property type="nucleotide sequence ID" value="NZ_KB849468.1"/>
</dbReference>
<reference evidence="2 3" key="1">
    <citation type="submission" date="2013-02" db="EMBL/GenBank/DDBJ databases">
        <title>The Genome Sequence of Acinetobacter bereziniae NIPH 3.</title>
        <authorList>
            <consortium name="The Broad Institute Genome Sequencing Platform"/>
            <consortium name="The Broad Institute Genome Sequencing Center for Infectious Disease"/>
            <person name="Cerqueira G."/>
            <person name="Feldgarden M."/>
            <person name="Courvalin P."/>
            <person name="Perichon B."/>
            <person name="Grillot-Courvalin C."/>
            <person name="Clermont D."/>
            <person name="Rocha E."/>
            <person name="Yoon E.-J."/>
            <person name="Nemec A."/>
            <person name="Walker B."/>
            <person name="Young S.K."/>
            <person name="Zeng Q."/>
            <person name="Gargeya S."/>
            <person name="Fitzgerald M."/>
            <person name="Haas B."/>
            <person name="Abouelleil A."/>
            <person name="Alvarado L."/>
            <person name="Arachchi H.M."/>
            <person name="Berlin A.M."/>
            <person name="Chapman S.B."/>
            <person name="Dewar J."/>
            <person name="Goldberg J."/>
            <person name="Griggs A."/>
            <person name="Gujja S."/>
            <person name="Hansen M."/>
            <person name="Howarth C."/>
            <person name="Imamovic A."/>
            <person name="Larimer J."/>
            <person name="McCowan C."/>
            <person name="Murphy C."/>
            <person name="Neiman D."/>
            <person name="Pearson M."/>
            <person name="Priest M."/>
            <person name="Roberts A."/>
            <person name="Saif S."/>
            <person name="Shea T."/>
            <person name="Sisk P."/>
            <person name="Sykes S."/>
            <person name="Wortman J."/>
            <person name="Nusbaum C."/>
            <person name="Birren B."/>
        </authorList>
    </citation>
    <scope>NUCLEOTIDE SEQUENCE [LARGE SCALE GENOMIC DNA]</scope>
    <source>
        <strain evidence="2 3">NIPH 3</strain>
    </source>
</reference>
<feature type="domain" description="MBG" evidence="1">
    <location>
        <begin position="246"/>
        <end position="315"/>
    </location>
</feature>
<feature type="non-terminal residue" evidence="2">
    <location>
        <position position="1"/>
    </location>
</feature>